<proteinExistence type="predicted"/>
<reference evidence="2" key="2">
    <citation type="journal article" date="2018" name="BMC Genomics">
        <title>A manually annotated Actinidia chinensis var. chinensis (kiwifruit) genome highlights the challenges associated with draft genomes and gene prediction in plants.</title>
        <authorList>
            <person name="Pilkington S.M."/>
            <person name="Crowhurst R."/>
            <person name="Hilario E."/>
            <person name="Nardozza S."/>
            <person name="Fraser L."/>
            <person name="Peng Y."/>
            <person name="Gunaseelan K."/>
            <person name="Simpson R."/>
            <person name="Tahir J."/>
            <person name="Deroles S.C."/>
            <person name="Templeton K."/>
            <person name="Luo Z."/>
            <person name="Davy M."/>
            <person name="Cheng C."/>
            <person name="McNeilage M."/>
            <person name="Scaglione D."/>
            <person name="Liu Y."/>
            <person name="Zhang Q."/>
            <person name="Datson P."/>
            <person name="De Silva N."/>
            <person name="Gardiner S.E."/>
            <person name="Bassett H."/>
            <person name="Chagne D."/>
            <person name="McCallum J."/>
            <person name="Dzierzon H."/>
            <person name="Deng C."/>
            <person name="Wang Y.Y."/>
            <person name="Barron L."/>
            <person name="Manako K."/>
            <person name="Bowen J."/>
            <person name="Foster T.M."/>
            <person name="Erridge Z.A."/>
            <person name="Tiffin H."/>
            <person name="Waite C.N."/>
            <person name="Davies K.M."/>
            <person name="Grierson E.P."/>
            <person name="Laing W.A."/>
            <person name="Kirk R."/>
            <person name="Chen X."/>
            <person name="Wood M."/>
            <person name="Montefiori M."/>
            <person name="Brummell D.A."/>
            <person name="Schwinn K.E."/>
            <person name="Catanach A."/>
            <person name="Fullerton C."/>
            <person name="Li D."/>
            <person name="Meiyalaghan S."/>
            <person name="Nieuwenhuizen N."/>
            <person name="Read N."/>
            <person name="Prakash R."/>
            <person name="Hunter D."/>
            <person name="Zhang H."/>
            <person name="McKenzie M."/>
            <person name="Knabel M."/>
            <person name="Harris A."/>
            <person name="Allan A.C."/>
            <person name="Gleave A."/>
            <person name="Chen A."/>
            <person name="Janssen B.J."/>
            <person name="Plunkett B."/>
            <person name="Ampomah-Dwamena C."/>
            <person name="Voogd C."/>
            <person name="Leif D."/>
            <person name="Lafferty D."/>
            <person name="Souleyre E.J.F."/>
            <person name="Varkonyi-Gasic E."/>
            <person name="Gambi F."/>
            <person name="Hanley J."/>
            <person name="Yao J.L."/>
            <person name="Cheung J."/>
            <person name="David K.M."/>
            <person name="Warren B."/>
            <person name="Marsh K."/>
            <person name="Snowden K.C."/>
            <person name="Lin-Wang K."/>
            <person name="Brian L."/>
            <person name="Martinez-Sanchez M."/>
            <person name="Wang M."/>
            <person name="Ileperuma N."/>
            <person name="Macnee N."/>
            <person name="Campin R."/>
            <person name="McAtee P."/>
            <person name="Drummond R.S.M."/>
            <person name="Espley R.V."/>
            <person name="Ireland H.S."/>
            <person name="Wu R."/>
            <person name="Atkinson R.G."/>
            <person name="Karunairetnam S."/>
            <person name="Bulley S."/>
            <person name="Chunkath S."/>
            <person name="Hanley Z."/>
            <person name="Storey R."/>
            <person name="Thrimawithana A.H."/>
            <person name="Thomson S."/>
            <person name="David C."/>
            <person name="Testolin R."/>
            <person name="Huang H."/>
            <person name="Hellens R.P."/>
            <person name="Schaffer R.J."/>
        </authorList>
    </citation>
    <scope>NUCLEOTIDE SEQUENCE [LARGE SCALE GENOMIC DNA]</scope>
    <source>
        <strain evidence="2">cv. Red5</strain>
    </source>
</reference>
<reference evidence="1 2" key="1">
    <citation type="submission" date="2017-07" db="EMBL/GenBank/DDBJ databases">
        <title>An improved, manually edited Actinidia chinensis var. chinensis (kiwifruit) genome highlights the challenges associated with draft genomes and gene prediction in plants.</title>
        <authorList>
            <person name="Pilkington S."/>
            <person name="Crowhurst R."/>
            <person name="Hilario E."/>
            <person name="Nardozza S."/>
            <person name="Fraser L."/>
            <person name="Peng Y."/>
            <person name="Gunaseelan K."/>
            <person name="Simpson R."/>
            <person name="Tahir J."/>
            <person name="Deroles S."/>
            <person name="Templeton K."/>
            <person name="Luo Z."/>
            <person name="Davy M."/>
            <person name="Cheng C."/>
            <person name="Mcneilage M."/>
            <person name="Scaglione D."/>
            <person name="Liu Y."/>
            <person name="Zhang Q."/>
            <person name="Datson P."/>
            <person name="De Silva N."/>
            <person name="Gardiner S."/>
            <person name="Bassett H."/>
            <person name="Chagne D."/>
            <person name="Mccallum J."/>
            <person name="Dzierzon H."/>
            <person name="Deng C."/>
            <person name="Wang Y.-Y."/>
            <person name="Barron N."/>
            <person name="Manako K."/>
            <person name="Bowen J."/>
            <person name="Foster T."/>
            <person name="Erridge Z."/>
            <person name="Tiffin H."/>
            <person name="Waite C."/>
            <person name="Davies K."/>
            <person name="Grierson E."/>
            <person name="Laing W."/>
            <person name="Kirk R."/>
            <person name="Chen X."/>
            <person name="Wood M."/>
            <person name="Montefiori M."/>
            <person name="Brummell D."/>
            <person name="Schwinn K."/>
            <person name="Catanach A."/>
            <person name="Fullerton C."/>
            <person name="Li D."/>
            <person name="Meiyalaghan S."/>
            <person name="Nieuwenhuizen N."/>
            <person name="Read N."/>
            <person name="Prakash R."/>
            <person name="Hunter D."/>
            <person name="Zhang H."/>
            <person name="Mckenzie M."/>
            <person name="Knabel M."/>
            <person name="Harris A."/>
            <person name="Allan A."/>
            <person name="Chen A."/>
            <person name="Janssen B."/>
            <person name="Plunkett B."/>
            <person name="Dwamena C."/>
            <person name="Voogd C."/>
            <person name="Leif D."/>
            <person name="Lafferty D."/>
            <person name="Souleyre E."/>
            <person name="Varkonyi-Gasic E."/>
            <person name="Gambi F."/>
            <person name="Hanley J."/>
            <person name="Yao J.-L."/>
            <person name="Cheung J."/>
            <person name="David K."/>
            <person name="Warren B."/>
            <person name="Marsh K."/>
            <person name="Snowden K."/>
            <person name="Lin-Wang K."/>
            <person name="Brian L."/>
            <person name="Martinez-Sanchez M."/>
            <person name="Wang M."/>
            <person name="Ileperuma N."/>
            <person name="Macnee N."/>
            <person name="Campin R."/>
            <person name="Mcatee P."/>
            <person name="Drummond R."/>
            <person name="Espley R."/>
            <person name="Ireland H."/>
            <person name="Wu R."/>
            <person name="Atkinson R."/>
            <person name="Karunairetnam S."/>
            <person name="Bulley S."/>
            <person name="Chunkath S."/>
            <person name="Hanley Z."/>
            <person name="Storey R."/>
            <person name="Thrimawithana A."/>
            <person name="Thomson S."/>
            <person name="David C."/>
            <person name="Testolin R."/>
        </authorList>
    </citation>
    <scope>NUCLEOTIDE SEQUENCE [LARGE SCALE GENOMIC DNA]</scope>
    <source>
        <strain evidence="2">cv. Red5</strain>
        <tissue evidence="1">Young leaf</tissue>
    </source>
</reference>
<accession>A0A2R6QGV8</accession>
<dbReference type="Proteomes" id="UP000241394">
    <property type="component" value="Chromosome LG16"/>
</dbReference>
<dbReference type="UniPathway" id="UPA00378"/>
<protein>
    <submittedName>
        <fullName evidence="1">Hydroxyproline O-galactosyltransferase</fullName>
    </submittedName>
</protein>
<evidence type="ECO:0000313" key="2">
    <source>
        <dbReference type="Proteomes" id="UP000241394"/>
    </source>
</evidence>
<dbReference type="EMBL" id="NKQK01000016">
    <property type="protein sequence ID" value="PSS07857.1"/>
    <property type="molecule type" value="Genomic_DNA"/>
</dbReference>
<keyword evidence="1" id="KW-0328">Glycosyltransferase</keyword>
<organism evidence="1 2">
    <name type="scientific">Actinidia chinensis var. chinensis</name>
    <name type="common">Chinese soft-hair kiwi</name>
    <dbReference type="NCBI Taxonomy" id="1590841"/>
    <lineage>
        <taxon>Eukaryota</taxon>
        <taxon>Viridiplantae</taxon>
        <taxon>Streptophyta</taxon>
        <taxon>Embryophyta</taxon>
        <taxon>Tracheophyta</taxon>
        <taxon>Spermatophyta</taxon>
        <taxon>Magnoliopsida</taxon>
        <taxon>eudicotyledons</taxon>
        <taxon>Gunneridae</taxon>
        <taxon>Pentapetalae</taxon>
        <taxon>asterids</taxon>
        <taxon>Ericales</taxon>
        <taxon>Actinidiaceae</taxon>
        <taxon>Actinidia</taxon>
    </lineage>
</organism>
<dbReference type="STRING" id="1590841.A0A2R6QGV8"/>
<name>A0A2R6QGV8_ACTCC</name>
<keyword evidence="1" id="KW-0808">Transferase</keyword>
<keyword evidence="2" id="KW-1185">Reference proteome</keyword>
<dbReference type="GO" id="GO:0016757">
    <property type="term" value="F:glycosyltransferase activity"/>
    <property type="evidence" value="ECO:0007669"/>
    <property type="project" value="UniProtKB-KW"/>
</dbReference>
<gene>
    <name evidence="1" type="ORF">CEY00_Acc18211</name>
</gene>
<sequence>MKDGQFQYVMVSQFVMELQRLMIVDGEDPPRMLHFNPRLKGDWSEKPVIELNTYYIECSGGRLFVVMGGNPWLMMKPGFTLEDATGLYLKGDINVQSIFAASLPASHPRQRILDLSSRWQVPDLPYGLWSYSLASFQQATILPSGWL</sequence>
<dbReference type="OrthoDB" id="1476985at2759"/>
<evidence type="ECO:0000313" key="1">
    <source>
        <dbReference type="EMBL" id="PSS07857.1"/>
    </source>
</evidence>
<dbReference type="AlphaFoldDB" id="A0A2R6QGV8"/>
<dbReference type="Gramene" id="PSS07857">
    <property type="protein sequence ID" value="PSS07857"/>
    <property type="gene ID" value="CEY00_Acc18211"/>
</dbReference>
<dbReference type="InParanoid" id="A0A2R6QGV8"/>
<comment type="caution">
    <text evidence="1">The sequence shown here is derived from an EMBL/GenBank/DDBJ whole genome shotgun (WGS) entry which is preliminary data.</text>
</comment>